<dbReference type="Proteomes" id="UP000294664">
    <property type="component" value="Unassembled WGS sequence"/>
</dbReference>
<dbReference type="GO" id="GO:0016787">
    <property type="term" value="F:hydrolase activity"/>
    <property type="evidence" value="ECO:0007669"/>
    <property type="project" value="UniProtKB-KW"/>
</dbReference>
<dbReference type="Gene3D" id="3.20.20.140">
    <property type="entry name" value="Metal-dependent hydrolases"/>
    <property type="match status" value="1"/>
</dbReference>
<accession>A0A4R3LVJ6</accession>
<dbReference type="InterPro" id="IPR052358">
    <property type="entry name" value="Aro_Compnd_Degr_Hydrolases"/>
</dbReference>
<reference evidence="2 3" key="1">
    <citation type="submission" date="2019-03" db="EMBL/GenBank/DDBJ databases">
        <title>Genomic Encyclopedia of Type Strains, Phase IV (KMG-IV): sequencing the most valuable type-strain genomes for metagenomic binning, comparative biology and taxonomic classification.</title>
        <authorList>
            <person name="Goeker M."/>
        </authorList>
    </citation>
    <scope>NUCLEOTIDE SEQUENCE [LARGE SCALE GENOMIC DNA]</scope>
    <source>
        <strain evidence="2 3">DSM 9035</strain>
    </source>
</reference>
<organism evidence="2 3">
    <name type="scientific">Aquabacter spiritensis</name>
    <dbReference type="NCBI Taxonomy" id="933073"/>
    <lineage>
        <taxon>Bacteria</taxon>
        <taxon>Pseudomonadati</taxon>
        <taxon>Pseudomonadota</taxon>
        <taxon>Alphaproteobacteria</taxon>
        <taxon>Hyphomicrobiales</taxon>
        <taxon>Xanthobacteraceae</taxon>
        <taxon>Aquabacter</taxon>
    </lineage>
</organism>
<evidence type="ECO:0000259" key="1">
    <source>
        <dbReference type="Pfam" id="PF04909"/>
    </source>
</evidence>
<dbReference type="EMBL" id="SMAI01000006">
    <property type="protein sequence ID" value="TCT04583.1"/>
    <property type="molecule type" value="Genomic_DNA"/>
</dbReference>
<sequence>MERTEPTSLPPAADRAVPPRACDCHVHVFDPARFPLAAGRAYTPGAARLDALEALMADLGIARAVLVQPSVYGADNSCLLAALAGLGPRGRGVIVVDPAQVTDADLRAFHQAGARGVRINLESRGETRAAAARAAFAAAAERVAGHGFVLQIYADLALLPALADDIARAGAPVVLDHFAGARAERGLDQPGFAELRDLLATGQVWVKLSAPYRASQQPDHADLAPIARALIAARPDRLVWASDWPHTGGGASRAQRGADAVEPFRAIDDKGNLAMLAHWCGAGPVFDRILADNAARLFDFPL</sequence>
<dbReference type="InterPro" id="IPR006680">
    <property type="entry name" value="Amidohydro-rel"/>
</dbReference>
<dbReference type="OrthoDB" id="9787654at2"/>
<feature type="domain" description="Amidohydrolase-related" evidence="1">
    <location>
        <begin position="22"/>
        <end position="300"/>
    </location>
</feature>
<gene>
    <name evidence="2" type="ORF">EDC64_10612</name>
</gene>
<dbReference type="RefSeq" id="WP_132031361.1">
    <property type="nucleotide sequence ID" value="NZ_SMAI01000006.1"/>
</dbReference>
<comment type="caution">
    <text evidence="2">The sequence shown here is derived from an EMBL/GenBank/DDBJ whole genome shotgun (WGS) entry which is preliminary data.</text>
</comment>
<dbReference type="PANTHER" id="PTHR35563:SF2">
    <property type="entry name" value="BARREL METAL-DEPENDENT HYDROLASE, PUTATIVE (AFU_ORTHOLOGUE AFUA_1G16240)-RELATED"/>
    <property type="match status" value="1"/>
</dbReference>
<dbReference type="AlphaFoldDB" id="A0A4R3LVJ6"/>
<dbReference type="Pfam" id="PF04909">
    <property type="entry name" value="Amidohydro_2"/>
    <property type="match status" value="1"/>
</dbReference>
<proteinExistence type="predicted"/>
<dbReference type="InterPro" id="IPR032466">
    <property type="entry name" value="Metal_Hydrolase"/>
</dbReference>
<keyword evidence="3" id="KW-1185">Reference proteome</keyword>
<dbReference type="SUPFAM" id="SSF51556">
    <property type="entry name" value="Metallo-dependent hydrolases"/>
    <property type="match status" value="1"/>
</dbReference>
<name>A0A4R3LVJ6_9HYPH</name>
<evidence type="ECO:0000313" key="2">
    <source>
        <dbReference type="EMBL" id="TCT04583.1"/>
    </source>
</evidence>
<keyword evidence="2" id="KW-0378">Hydrolase</keyword>
<dbReference type="PANTHER" id="PTHR35563">
    <property type="entry name" value="BARREL METAL-DEPENDENT HYDROLASE, PUTATIVE (AFU_ORTHOLOGUE AFUA_1G16240)-RELATED"/>
    <property type="match status" value="1"/>
</dbReference>
<protein>
    <submittedName>
        <fullName evidence="2">Putative TIM-barrel fold metal-dependent hydrolase</fullName>
    </submittedName>
</protein>
<evidence type="ECO:0000313" key="3">
    <source>
        <dbReference type="Proteomes" id="UP000294664"/>
    </source>
</evidence>